<comment type="similarity">
    <text evidence="1">Belongs to the short-chain dehydrogenases/reductases (SDR) family.</text>
</comment>
<dbReference type="AlphaFoldDB" id="A0A2S4VUY7"/>
<dbReference type="EMBL" id="PKSL01000025">
    <property type="protein sequence ID" value="POW13300.1"/>
    <property type="molecule type" value="Genomic_DNA"/>
</dbReference>
<dbReference type="Gene3D" id="3.40.50.720">
    <property type="entry name" value="NAD(P)-binding Rossmann-like Domain"/>
    <property type="match status" value="1"/>
</dbReference>
<dbReference type="InterPro" id="IPR051468">
    <property type="entry name" value="Fungal_SecMetab_SDRs"/>
</dbReference>
<dbReference type="InterPro" id="IPR036291">
    <property type="entry name" value="NAD(P)-bd_dom_sf"/>
</dbReference>
<dbReference type="GO" id="GO:0005737">
    <property type="term" value="C:cytoplasm"/>
    <property type="evidence" value="ECO:0007669"/>
    <property type="project" value="TreeGrafter"/>
</dbReference>
<organism evidence="3 4">
    <name type="scientific">Puccinia striiformis</name>
    <dbReference type="NCBI Taxonomy" id="27350"/>
    <lineage>
        <taxon>Eukaryota</taxon>
        <taxon>Fungi</taxon>
        <taxon>Dikarya</taxon>
        <taxon>Basidiomycota</taxon>
        <taxon>Pucciniomycotina</taxon>
        <taxon>Pucciniomycetes</taxon>
        <taxon>Pucciniales</taxon>
        <taxon>Pucciniaceae</taxon>
        <taxon>Puccinia</taxon>
    </lineage>
</organism>
<sequence>MKLKIQFGFNGGMQPSVAVVVSSSSGSRRRPSSLSSPYLVELSLADAADVVIAGSGDGFILCCVAVIQGSSRGIGLALTQHLLKNTNLVVVATSRFPSETRRLILDNPHYKQFRPRLHNLEVDLQDEESISQAAGYVEHNFGQSLRLLINVSGVLLPEKSILKVSKGGMQKTFDINTFGHLLTYKHFVPLLPLKENCTEEVKAEDDPANGLIKPGVNVLASISARVGSIGDNRLGGWYSYRASKSAINQIIVTLQKELEARTSICPTITVALHPGTVAGTQLSQKFVPIDKAGVKEGIHDSITAANSLMNVISKLGLNNGGQFLDYNGALLTKLKCGTDRSWESTLAPLCPTLTPLPQLQSVEKPWRLVEGSVSHRYSSRAAINSVTLSDYIAKQAEDHTPTQTGRNVNDHAWLASRNS</sequence>
<evidence type="ECO:0000313" key="3">
    <source>
        <dbReference type="EMBL" id="POW13300.1"/>
    </source>
</evidence>
<dbReference type="PANTHER" id="PTHR43544">
    <property type="entry name" value="SHORT-CHAIN DEHYDROGENASE/REDUCTASE"/>
    <property type="match status" value="1"/>
</dbReference>
<keyword evidence="4" id="KW-1185">Reference proteome</keyword>
<proteinExistence type="inferred from homology"/>
<evidence type="ECO:0000256" key="2">
    <source>
        <dbReference type="SAM" id="MobiDB-lite"/>
    </source>
</evidence>
<protein>
    <submittedName>
        <fullName evidence="3">Uncharacterized protein</fullName>
    </submittedName>
</protein>
<evidence type="ECO:0000313" key="4">
    <source>
        <dbReference type="Proteomes" id="UP000239156"/>
    </source>
</evidence>
<feature type="region of interest" description="Disordered" evidence="2">
    <location>
        <begin position="397"/>
        <end position="419"/>
    </location>
</feature>
<dbReference type="VEuPathDB" id="FungiDB:PSHT_01222"/>
<evidence type="ECO:0000256" key="1">
    <source>
        <dbReference type="ARBA" id="ARBA00006484"/>
    </source>
</evidence>
<dbReference type="Pfam" id="PF00106">
    <property type="entry name" value="adh_short"/>
    <property type="match status" value="1"/>
</dbReference>
<dbReference type="VEuPathDB" id="FungiDB:PSTT_03865"/>
<dbReference type="Proteomes" id="UP000239156">
    <property type="component" value="Unassembled WGS sequence"/>
</dbReference>
<accession>A0A2S4VUY7</accession>
<dbReference type="PRINTS" id="PR00081">
    <property type="entry name" value="GDHRDH"/>
</dbReference>
<dbReference type="SUPFAM" id="SSF51735">
    <property type="entry name" value="NAD(P)-binding Rossmann-fold domains"/>
    <property type="match status" value="1"/>
</dbReference>
<name>A0A2S4VUY7_9BASI</name>
<reference evidence="3" key="1">
    <citation type="submission" date="2017-12" db="EMBL/GenBank/DDBJ databases">
        <title>Gene loss provides genomic basis for host adaptation in cereal stripe rust fungi.</title>
        <authorList>
            <person name="Xia C."/>
        </authorList>
    </citation>
    <scope>NUCLEOTIDE SEQUENCE [LARGE SCALE GENOMIC DNA]</scope>
    <source>
        <strain evidence="3">93-210</strain>
    </source>
</reference>
<comment type="caution">
    <text evidence="3">The sequence shown here is derived from an EMBL/GenBank/DDBJ whole genome shotgun (WGS) entry which is preliminary data.</text>
</comment>
<gene>
    <name evidence="3" type="ORF">PSTT_03865</name>
</gene>
<dbReference type="PANTHER" id="PTHR43544:SF12">
    <property type="entry name" value="NAD(P)-BINDING ROSSMANN-FOLD SUPERFAMILY PROTEIN"/>
    <property type="match status" value="1"/>
</dbReference>
<dbReference type="GO" id="GO:0016491">
    <property type="term" value="F:oxidoreductase activity"/>
    <property type="evidence" value="ECO:0007669"/>
    <property type="project" value="TreeGrafter"/>
</dbReference>
<dbReference type="InterPro" id="IPR002347">
    <property type="entry name" value="SDR_fam"/>
</dbReference>